<evidence type="ECO:0000313" key="2">
    <source>
        <dbReference type="EMBL" id="MBV6343205.1"/>
    </source>
</evidence>
<dbReference type="EMBL" id="JABXWD010000484">
    <property type="protein sequence ID" value="MBV6343205.1"/>
    <property type="molecule type" value="Genomic_DNA"/>
</dbReference>
<dbReference type="RefSeq" id="WP_218253807.1">
    <property type="nucleotide sequence ID" value="NZ_JABXWD010000484.1"/>
</dbReference>
<sequence>MQGIEIADLIAALEAERVRRELDHRGFSTLLGIHESAWCRIRTGQRAPTLDTLTIILKKLPELKPVVCSYMTQRQISENARKNDGEQGELGQLSTPTTEKGRKT</sequence>
<gene>
    <name evidence="2" type="ORF">HWQ67_16620</name>
</gene>
<name>A0ABS6S2Z1_9BACT</name>
<protein>
    <recommendedName>
        <fullName evidence="4">XRE family transcriptional regulator</fullName>
    </recommendedName>
</protein>
<organism evidence="2 3">
    <name type="scientific">Candidatus Magnetobacterium casense</name>
    <dbReference type="NCBI Taxonomy" id="1455061"/>
    <lineage>
        <taxon>Bacteria</taxon>
        <taxon>Pseudomonadati</taxon>
        <taxon>Nitrospirota</taxon>
        <taxon>Thermodesulfovibrionia</taxon>
        <taxon>Thermodesulfovibrionales</taxon>
        <taxon>Candidatus Magnetobacteriaceae</taxon>
        <taxon>Candidatus Magnetobacterium</taxon>
    </lineage>
</organism>
<dbReference type="Proteomes" id="UP001196980">
    <property type="component" value="Unassembled WGS sequence"/>
</dbReference>
<accession>A0ABS6S2Z1</accession>
<feature type="region of interest" description="Disordered" evidence="1">
    <location>
        <begin position="78"/>
        <end position="104"/>
    </location>
</feature>
<proteinExistence type="predicted"/>
<reference evidence="2 3" key="1">
    <citation type="journal article" date="2020" name="J Geophys Res Biogeosci">
        <title>Magnetotaxis as an Adaptation to Enable Bacterial Shuttling of Microbial Sulfur and Sulfur Cycling Across Aquatic Oxic#Anoxic Interfaces.</title>
        <authorList>
            <person name="Li J."/>
            <person name="Liu P."/>
            <person name="Wang J."/>
            <person name="Roberts A.P."/>
            <person name="Pan Y."/>
        </authorList>
    </citation>
    <scope>NUCLEOTIDE SEQUENCE [LARGE SCALE GENOMIC DNA]</scope>
    <source>
        <strain evidence="2 3">MYR-1_YQ</strain>
    </source>
</reference>
<keyword evidence="3" id="KW-1185">Reference proteome</keyword>
<evidence type="ECO:0000256" key="1">
    <source>
        <dbReference type="SAM" id="MobiDB-lite"/>
    </source>
</evidence>
<evidence type="ECO:0000313" key="3">
    <source>
        <dbReference type="Proteomes" id="UP001196980"/>
    </source>
</evidence>
<evidence type="ECO:0008006" key="4">
    <source>
        <dbReference type="Google" id="ProtNLM"/>
    </source>
</evidence>
<comment type="caution">
    <text evidence="2">The sequence shown here is derived from an EMBL/GenBank/DDBJ whole genome shotgun (WGS) entry which is preliminary data.</text>
</comment>